<reference evidence="4" key="1">
    <citation type="journal article" date="2024" name="IScience">
        <title>Strigolactones Initiate the Formation of Haustorium-like Structures in Castilleja.</title>
        <authorList>
            <person name="Buerger M."/>
            <person name="Peterson D."/>
            <person name="Chory J."/>
        </authorList>
    </citation>
    <scope>NUCLEOTIDE SEQUENCE [LARGE SCALE GENOMIC DNA]</scope>
</reference>
<evidence type="ECO:0000313" key="4">
    <source>
        <dbReference type="Proteomes" id="UP001632038"/>
    </source>
</evidence>
<feature type="region of interest" description="Disordered" evidence="1">
    <location>
        <begin position="35"/>
        <end position="125"/>
    </location>
</feature>
<feature type="compositionally biased region" description="Basic residues" evidence="1">
    <location>
        <begin position="73"/>
        <end position="95"/>
    </location>
</feature>
<name>A0ABD3BB78_9LAMI</name>
<gene>
    <name evidence="3" type="ORF">CASFOL_041526</name>
</gene>
<feature type="compositionally biased region" description="Basic residues" evidence="1">
    <location>
        <begin position="103"/>
        <end position="115"/>
    </location>
</feature>
<evidence type="ECO:0000256" key="2">
    <source>
        <dbReference type="SAM" id="SignalP"/>
    </source>
</evidence>
<keyword evidence="4" id="KW-1185">Reference proteome</keyword>
<dbReference type="Proteomes" id="UP001632038">
    <property type="component" value="Unassembled WGS sequence"/>
</dbReference>
<sequence length="125" mass="13672">MSNVYSLMLVFGLLFLVTPLLARSVEEDLESLGENEQLLGDKNEISSLDSSNAPAPHGGHQHHHQAHAPAPHGGHHHHAHPRAPHGCHHHHHLHAHAPTPHGGPHHHHCRRHAHALKQAESPSPV</sequence>
<evidence type="ECO:0000256" key="1">
    <source>
        <dbReference type="SAM" id="MobiDB-lite"/>
    </source>
</evidence>
<keyword evidence="2" id="KW-0732">Signal</keyword>
<organism evidence="3 4">
    <name type="scientific">Castilleja foliolosa</name>
    <dbReference type="NCBI Taxonomy" id="1961234"/>
    <lineage>
        <taxon>Eukaryota</taxon>
        <taxon>Viridiplantae</taxon>
        <taxon>Streptophyta</taxon>
        <taxon>Embryophyta</taxon>
        <taxon>Tracheophyta</taxon>
        <taxon>Spermatophyta</taxon>
        <taxon>Magnoliopsida</taxon>
        <taxon>eudicotyledons</taxon>
        <taxon>Gunneridae</taxon>
        <taxon>Pentapetalae</taxon>
        <taxon>asterids</taxon>
        <taxon>lamiids</taxon>
        <taxon>Lamiales</taxon>
        <taxon>Orobanchaceae</taxon>
        <taxon>Pedicularideae</taxon>
        <taxon>Castillejinae</taxon>
        <taxon>Castilleja</taxon>
    </lineage>
</organism>
<accession>A0ABD3BB78</accession>
<proteinExistence type="predicted"/>
<feature type="signal peptide" evidence="2">
    <location>
        <begin position="1"/>
        <end position="22"/>
    </location>
</feature>
<protein>
    <submittedName>
        <fullName evidence="3">Uncharacterized protein</fullName>
    </submittedName>
</protein>
<comment type="caution">
    <text evidence="3">The sequence shown here is derived from an EMBL/GenBank/DDBJ whole genome shotgun (WGS) entry which is preliminary data.</text>
</comment>
<feature type="chain" id="PRO_5044826628" evidence="2">
    <location>
        <begin position="23"/>
        <end position="125"/>
    </location>
</feature>
<dbReference type="EMBL" id="JAVIJP010000104">
    <property type="protein sequence ID" value="KAL3614631.1"/>
    <property type="molecule type" value="Genomic_DNA"/>
</dbReference>
<evidence type="ECO:0000313" key="3">
    <source>
        <dbReference type="EMBL" id="KAL3614631.1"/>
    </source>
</evidence>
<dbReference type="AlphaFoldDB" id="A0ABD3BB78"/>